<proteinExistence type="inferred from homology"/>
<gene>
    <name evidence="17" type="ORF">ABS767_04960</name>
</gene>
<comment type="caution">
    <text evidence="17">The sequence shown here is derived from an EMBL/GenBank/DDBJ whole genome shotgun (WGS) entry which is preliminary data.</text>
</comment>
<evidence type="ECO:0000256" key="4">
    <source>
        <dbReference type="ARBA" id="ARBA00011702"/>
    </source>
</evidence>
<comment type="function">
    <text evidence="15">Hydrolysis of phosphatidylcholine with phospholipase A2 (EC 3.1.1.4) and phospholipase A1 (EC 3.1.1.32) activities.</text>
</comment>
<evidence type="ECO:0000256" key="14">
    <source>
        <dbReference type="ARBA" id="ARBA00023237"/>
    </source>
</evidence>
<dbReference type="EC" id="3.1.1.4" evidence="15"/>
<keyword evidence="9 15" id="KW-0378">Hydrolase</keyword>
<dbReference type="EMBL" id="JBELQC010000001">
    <property type="protein sequence ID" value="MFL9840305.1"/>
    <property type="molecule type" value="Genomic_DNA"/>
</dbReference>
<feature type="region of interest" description="Disordered" evidence="16">
    <location>
        <begin position="96"/>
        <end position="139"/>
    </location>
</feature>
<sequence length="367" mass="38896">MRHFALFPLLFAAIPASAQLRAVPTQPASEREALRGVEVILINEGAAPVAAEGPRRIEVTAADGTRLVLERLPAAAAMIAPGAFAKARYVPSGYAERPAPPSLPGAPLPQGVGAAWPGDRAAPSPSLGAGETQKSTASGSTAGFLSRFAPHEPVYGVFGLEDAGAKLQVSFAFQPIGGEGALSHLRFAYTQTMFWRLDLPSGPFTHTTYSPEVYIEAPVDSSAMIGAGWRHDSNGEGPATSIDANRIFLRATKAFDLGGDWRVEVTPQAWLYVGKQGVAPDLDRYWGNAALGLTLVKPDSLKLALTVRGNPDSGRGAAELFASYPLARIDGAFGFYLFGQAFTGHGEALDDYRRRDTHARIGIALTR</sequence>
<reference evidence="17 18" key="1">
    <citation type="submission" date="2024-06" db="EMBL/GenBank/DDBJ databases">
        <authorList>
            <person name="Kaempfer P."/>
            <person name="Viver T."/>
        </authorList>
    </citation>
    <scope>NUCLEOTIDE SEQUENCE [LARGE SCALE GENOMIC DNA]</scope>
    <source>
        <strain evidence="17 18">ST-64</strain>
    </source>
</reference>
<dbReference type="PANTHER" id="PTHR40457">
    <property type="entry name" value="PHOSPHOLIPASE A1"/>
    <property type="match status" value="1"/>
</dbReference>
<comment type="catalytic activity">
    <reaction evidence="2 15">
        <text>a 1,2-diacyl-sn-glycero-3-phosphocholine + H2O = a 1-acyl-sn-glycero-3-phosphocholine + a fatty acid + H(+)</text>
        <dbReference type="Rhea" id="RHEA:15801"/>
        <dbReference type="ChEBI" id="CHEBI:15377"/>
        <dbReference type="ChEBI" id="CHEBI:15378"/>
        <dbReference type="ChEBI" id="CHEBI:28868"/>
        <dbReference type="ChEBI" id="CHEBI:57643"/>
        <dbReference type="ChEBI" id="CHEBI:58168"/>
        <dbReference type="EC" id="3.1.1.4"/>
    </reaction>
</comment>
<dbReference type="SUPFAM" id="SSF56931">
    <property type="entry name" value="Outer membrane phospholipase A (OMPLA)"/>
    <property type="match status" value="1"/>
</dbReference>
<keyword evidence="11 15" id="KW-0442">Lipid degradation</keyword>
<evidence type="ECO:0000313" key="17">
    <source>
        <dbReference type="EMBL" id="MFL9840305.1"/>
    </source>
</evidence>
<keyword evidence="14 15" id="KW-0998">Cell outer membrane</keyword>
<comment type="similarity">
    <text evidence="3 15">Belongs to the phospholipase A1 family.</text>
</comment>
<evidence type="ECO:0000256" key="10">
    <source>
        <dbReference type="ARBA" id="ARBA00022837"/>
    </source>
</evidence>
<dbReference type="RefSeq" id="WP_408077247.1">
    <property type="nucleotide sequence ID" value="NZ_JBELQC010000001.1"/>
</dbReference>
<evidence type="ECO:0000256" key="5">
    <source>
        <dbReference type="ARBA" id="ARBA00022452"/>
    </source>
</evidence>
<feature type="compositionally biased region" description="Pro residues" evidence="16">
    <location>
        <begin position="98"/>
        <end position="107"/>
    </location>
</feature>
<dbReference type="Pfam" id="PF02253">
    <property type="entry name" value="PLA1"/>
    <property type="match status" value="1"/>
</dbReference>
<evidence type="ECO:0000256" key="11">
    <source>
        <dbReference type="ARBA" id="ARBA00022963"/>
    </source>
</evidence>
<evidence type="ECO:0000256" key="13">
    <source>
        <dbReference type="ARBA" id="ARBA00023136"/>
    </source>
</evidence>
<dbReference type="InterPro" id="IPR036541">
    <property type="entry name" value="PLipase_A1_sf"/>
</dbReference>
<evidence type="ECO:0000256" key="8">
    <source>
        <dbReference type="ARBA" id="ARBA00022729"/>
    </source>
</evidence>
<evidence type="ECO:0000313" key="18">
    <source>
        <dbReference type="Proteomes" id="UP001629244"/>
    </source>
</evidence>
<evidence type="ECO:0000256" key="16">
    <source>
        <dbReference type="SAM" id="MobiDB-lite"/>
    </source>
</evidence>
<comment type="cofactor">
    <cofactor evidence="15">
        <name>Ca(2+)</name>
        <dbReference type="ChEBI" id="CHEBI:29108"/>
    </cofactor>
    <text evidence="15">Binds 1 Ca(2+) ion per monomer. In the dimeric form the Ca(2+) is bound by different amino acids with binding of each Ca(2+) shared with ligands coming from each monomer. The Ca(2+) ion may have a role in catalysis.</text>
</comment>
<comment type="catalytic activity">
    <reaction evidence="1 15">
        <text>a 1,2-diacyl-sn-glycero-3-phosphocholine + H2O = a 2-acyl-sn-glycero-3-phosphocholine + a fatty acid + H(+)</text>
        <dbReference type="Rhea" id="RHEA:18689"/>
        <dbReference type="ChEBI" id="CHEBI:15377"/>
        <dbReference type="ChEBI" id="CHEBI:15378"/>
        <dbReference type="ChEBI" id="CHEBI:28868"/>
        <dbReference type="ChEBI" id="CHEBI:57643"/>
        <dbReference type="ChEBI" id="CHEBI:57875"/>
        <dbReference type="EC" id="3.1.1.32"/>
    </reaction>
</comment>
<keyword evidence="5" id="KW-1134">Transmembrane beta strand</keyword>
<evidence type="ECO:0000256" key="9">
    <source>
        <dbReference type="ARBA" id="ARBA00022801"/>
    </source>
</evidence>
<dbReference type="Proteomes" id="UP001629244">
    <property type="component" value="Unassembled WGS sequence"/>
</dbReference>
<keyword evidence="12 15" id="KW-0443">Lipid metabolism</keyword>
<protein>
    <recommendedName>
        <fullName evidence="15">Phospholipase A1</fullName>
        <ecNumber evidence="15">3.1.1.32</ecNumber>
        <ecNumber evidence="15">3.1.1.4</ecNumber>
    </recommendedName>
    <alternativeName>
        <fullName evidence="15">Phosphatidylcholine 1-acylhydrolase</fullName>
    </alternativeName>
</protein>
<evidence type="ECO:0000256" key="3">
    <source>
        <dbReference type="ARBA" id="ARBA00010525"/>
    </source>
</evidence>
<dbReference type="Gene3D" id="2.40.230.10">
    <property type="entry name" value="Phospholipase A1"/>
    <property type="match status" value="1"/>
</dbReference>
<keyword evidence="7 15" id="KW-0479">Metal-binding</keyword>
<name>A0ABW8YM14_9SPHN</name>
<comment type="subunit">
    <text evidence="4 15">Homodimer; dimerization is reversible, and the dimeric form is the active one.</text>
</comment>
<keyword evidence="6" id="KW-0812">Transmembrane</keyword>
<evidence type="ECO:0000256" key="6">
    <source>
        <dbReference type="ARBA" id="ARBA00022692"/>
    </source>
</evidence>
<dbReference type="PANTHER" id="PTHR40457:SF1">
    <property type="entry name" value="PHOSPHOLIPASE A1"/>
    <property type="match status" value="1"/>
</dbReference>
<dbReference type="PRINTS" id="PR01486">
    <property type="entry name" value="PHPHLIPASEA1"/>
</dbReference>
<feature type="signal peptide" evidence="15">
    <location>
        <begin position="1"/>
        <end position="18"/>
    </location>
</feature>
<feature type="chain" id="PRO_5044965357" description="Phospholipase A1" evidence="15">
    <location>
        <begin position="19"/>
        <end position="367"/>
    </location>
</feature>
<organism evidence="17 18">
    <name type="scientific">Sphingomonas plantiphila</name>
    <dbReference type="NCBI Taxonomy" id="3163295"/>
    <lineage>
        <taxon>Bacteria</taxon>
        <taxon>Pseudomonadati</taxon>
        <taxon>Pseudomonadota</taxon>
        <taxon>Alphaproteobacteria</taxon>
        <taxon>Sphingomonadales</taxon>
        <taxon>Sphingomonadaceae</taxon>
        <taxon>Sphingomonas</taxon>
    </lineage>
</organism>
<keyword evidence="18" id="KW-1185">Reference proteome</keyword>
<keyword evidence="8 15" id="KW-0732">Signal</keyword>
<evidence type="ECO:0000256" key="15">
    <source>
        <dbReference type="RuleBase" id="RU366027"/>
    </source>
</evidence>
<evidence type="ECO:0000256" key="7">
    <source>
        <dbReference type="ARBA" id="ARBA00022723"/>
    </source>
</evidence>
<evidence type="ECO:0000256" key="2">
    <source>
        <dbReference type="ARBA" id="ARBA00001604"/>
    </source>
</evidence>
<comment type="subcellular location">
    <subcellularLocation>
        <location evidence="15">Cell outer membrane</location>
        <topology evidence="15">Multi-pass membrane protein</topology>
    </subcellularLocation>
    <text evidence="15">One of the very few enzymes located there.</text>
</comment>
<accession>A0ABW8YM14</accession>
<dbReference type="EC" id="3.1.1.32" evidence="15"/>
<dbReference type="InterPro" id="IPR003187">
    <property type="entry name" value="PLipase_A1"/>
</dbReference>
<keyword evidence="13" id="KW-0472">Membrane</keyword>
<keyword evidence="10 15" id="KW-0106">Calcium</keyword>
<evidence type="ECO:0000256" key="1">
    <source>
        <dbReference type="ARBA" id="ARBA00000111"/>
    </source>
</evidence>
<evidence type="ECO:0000256" key="12">
    <source>
        <dbReference type="ARBA" id="ARBA00023098"/>
    </source>
</evidence>